<accession>A0AAU7QUA9</accession>
<name>A0AAU7QUA9_9ACTN</name>
<organism evidence="2">
    <name type="scientific">Micromonospora sp. HUAS YX12</name>
    <dbReference type="NCBI Taxonomy" id="3156396"/>
    <lineage>
        <taxon>Bacteria</taxon>
        <taxon>Bacillati</taxon>
        <taxon>Actinomycetota</taxon>
        <taxon>Actinomycetes</taxon>
        <taxon>Micromonosporales</taxon>
        <taxon>Micromonosporaceae</taxon>
        <taxon>Micromonospora</taxon>
    </lineage>
</organism>
<dbReference type="InterPro" id="IPR038461">
    <property type="entry name" value="Schlafen_AlbA_2_dom_sf"/>
</dbReference>
<dbReference type="AlphaFoldDB" id="A0AAU7QUA9"/>
<proteinExistence type="predicted"/>
<sequence>MPPLRNRRLEQLLGGPIDETLTYAQVKGLIPNTTEGPDLDFKRDTYGRNDPERKKLCGDVGALANANGGLLILGMEEDDQGRAKKDFGVDISDGERIRLRQTVITNVQPPPTFEIIPVEDPDRDGTGFLVISVARTATAPHAYIQNKALLYPKRIGTETAWLSEAEVAEAYRARFAGFKDRIDEAARIEVDLLRRLASDEMFLVVTLVPDLPGRFTVDSAALSAFQLSNAGQPPAAFGMPVRSFVRSTVRHRRLVGAATYEANKPYSRGACELHENGSGVFATAVGGPRSGHPNGRQNLVDGPSLTVGICAALRFLARHACDRAAAGGLATIRATLWPVTSDFPGGPVVPVKLVSSVGEPNEELGTDAVTESPVADMVADVDDLCDDGPALVAATYRLASELFQAFGAPEVPAITPDGAVRLDFWYQHQRAHIVEWTKEAGVELRTRELS</sequence>
<dbReference type="InterPro" id="IPR007421">
    <property type="entry name" value="Schlafen_AlbA_2_dom"/>
</dbReference>
<evidence type="ECO:0000313" key="2">
    <source>
        <dbReference type="EMBL" id="XBT79673.1"/>
    </source>
</evidence>
<keyword evidence="2" id="KW-0067">ATP-binding</keyword>
<dbReference type="EMBL" id="CP157974">
    <property type="protein sequence ID" value="XBT79673.1"/>
    <property type="molecule type" value="Genomic_DNA"/>
</dbReference>
<reference evidence="2" key="1">
    <citation type="submission" date="2024-06" db="EMBL/GenBank/DDBJ databases">
        <title>Micromonospora sp. strain HUAS YX12 genome sequences.</title>
        <authorList>
            <person name="Mo P."/>
        </authorList>
    </citation>
    <scope>NUCLEOTIDE SEQUENCE</scope>
    <source>
        <strain evidence="2">HUAS YX12</strain>
    </source>
</reference>
<gene>
    <name evidence="2" type="ORF">ABIH81_18605</name>
</gene>
<feature type="domain" description="Schlafen AlbA-2" evidence="1">
    <location>
        <begin position="35"/>
        <end position="158"/>
    </location>
</feature>
<protein>
    <submittedName>
        <fullName evidence="2">ATP-binding protein</fullName>
    </submittedName>
</protein>
<dbReference type="Gene3D" id="3.30.950.30">
    <property type="entry name" value="Schlafen, AAA domain"/>
    <property type="match status" value="1"/>
</dbReference>
<dbReference type="GO" id="GO:0005524">
    <property type="term" value="F:ATP binding"/>
    <property type="evidence" value="ECO:0007669"/>
    <property type="project" value="UniProtKB-KW"/>
</dbReference>
<evidence type="ECO:0000259" key="1">
    <source>
        <dbReference type="Pfam" id="PF04326"/>
    </source>
</evidence>
<keyword evidence="2" id="KW-0547">Nucleotide-binding</keyword>
<dbReference type="RefSeq" id="WP_349876153.1">
    <property type="nucleotide sequence ID" value="NZ_CP157974.1"/>
</dbReference>
<dbReference type="Pfam" id="PF04326">
    <property type="entry name" value="SLFN_AlbA_2"/>
    <property type="match status" value="1"/>
</dbReference>